<dbReference type="EMBL" id="JH660644">
    <property type="protein sequence ID" value="EIM28617.1"/>
    <property type="molecule type" value="Genomic_DNA"/>
</dbReference>
<feature type="domain" description="Response regulatory" evidence="7">
    <location>
        <begin position="487"/>
        <end position="603"/>
    </location>
</feature>
<dbReference type="EC" id="2.7.13.3" evidence="2"/>
<evidence type="ECO:0000259" key="7">
    <source>
        <dbReference type="PROSITE" id="PS50110"/>
    </source>
</evidence>
<evidence type="ECO:0000313" key="8">
    <source>
        <dbReference type="EMBL" id="EIM28617.1"/>
    </source>
</evidence>
<dbReference type="SMART" id="SM00387">
    <property type="entry name" value="HATPase_c"/>
    <property type="match status" value="1"/>
</dbReference>
<evidence type="ECO:0000256" key="2">
    <source>
        <dbReference type="ARBA" id="ARBA00012438"/>
    </source>
</evidence>
<dbReference type="Pfam" id="PF00072">
    <property type="entry name" value="Response_reg"/>
    <property type="match status" value="1"/>
</dbReference>
<keyword evidence="5" id="KW-0175">Coiled coil</keyword>
<dbReference type="AlphaFoldDB" id="I4YXC5"/>
<dbReference type="SUPFAM" id="SSF47384">
    <property type="entry name" value="Homodimeric domain of signal transducing histidine kinase"/>
    <property type="match status" value="1"/>
</dbReference>
<dbReference type="PATRIC" id="fig|864069.3.peg.2979"/>
<dbReference type="Gene3D" id="1.10.287.130">
    <property type="match status" value="1"/>
</dbReference>
<evidence type="ECO:0000259" key="6">
    <source>
        <dbReference type="PROSITE" id="PS50109"/>
    </source>
</evidence>
<evidence type="ECO:0000256" key="5">
    <source>
        <dbReference type="SAM" id="Coils"/>
    </source>
</evidence>
<keyword evidence="8" id="KW-0808">Transferase</keyword>
<proteinExistence type="predicted"/>
<dbReference type="Gene3D" id="3.40.50.2300">
    <property type="match status" value="1"/>
</dbReference>
<dbReference type="PANTHER" id="PTHR43065">
    <property type="entry name" value="SENSOR HISTIDINE KINASE"/>
    <property type="match status" value="1"/>
</dbReference>
<keyword evidence="3 4" id="KW-0597">Phosphoprotein</keyword>
<dbReference type="SMART" id="SM00388">
    <property type="entry name" value="HisKA"/>
    <property type="match status" value="1"/>
</dbReference>
<dbReference type="OrthoDB" id="9796100at2"/>
<dbReference type="InterPro" id="IPR001789">
    <property type="entry name" value="Sig_transdc_resp-reg_receiver"/>
</dbReference>
<dbReference type="PANTHER" id="PTHR43065:SF49">
    <property type="entry name" value="HISTIDINE KINASE"/>
    <property type="match status" value="1"/>
</dbReference>
<accession>I4YXC5</accession>
<keyword evidence="9" id="KW-1185">Reference proteome</keyword>
<dbReference type="eggNOG" id="COG4191">
    <property type="taxonomic scope" value="Bacteria"/>
</dbReference>
<dbReference type="InterPro" id="IPR036890">
    <property type="entry name" value="HATPase_C_sf"/>
</dbReference>
<feature type="modified residue" description="4-aspartylphosphate" evidence="4">
    <location>
        <position position="537"/>
    </location>
</feature>
<reference evidence="8 9" key="1">
    <citation type="submission" date="2012-02" db="EMBL/GenBank/DDBJ databases">
        <title>Improved High-Quality Draft sequence of Microvirga sp. WSM3557.</title>
        <authorList>
            <consortium name="US DOE Joint Genome Institute"/>
            <person name="Lucas S."/>
            <person name="Han J."/>
            <person name="Lapidus A."/>
            <person name="Cheng J.-F."/>
            <person name="Goodwin L."/>
            <person name="Pitluck S."/>
            <person name="Peters L."/>
            <person name="Zhang X."/>
            <person name="Detter J.C."/>
            <person name="Han C."/>
            <person name="Tapia R."/>
            <person name="Land M."/>
            <person name="Hauser L."/>
            <person name="Kyrpides N."/>
            <person name="Ivanova N."/>
            <person name="Pagani I."/>
            <person name="Brau L."/>
            <person name="Yates R."/>
            <person name="O'Hara G."/>
            <person name="Rui T."/>
            <person name="Howieson J."/>
            <person name="Reeve W."/>
            <person name="Woyke T."/>
        </authorList>
    </citation>
    <scope>NUCLEOTIDE SEQUENCE [LARGE SCALE GENOMIC DNA]</scope>
    <source>
        <strain evidence="8 9">WSM3557</strain>
    </source>
</reference>
<dbReference type="InterPro" id="IPR003661">
    <property type="entry name" value="HisK_dim/P_dom"/>
</dbReference>
<dbReference type="PROSITE" id="PS50109">
    <property type="entry name" value="HIS_KIN"/>
    <property type="match status" value="1"/>
</dbReference>
<dbReference type="SMART" id="SM00448">
    <property type="entry name" value="REC"/>
    <property type="match status" value="1"/>
</dbReference>
<dbReference type="SUPFAM" id="SSF52172">
    <property type="entry name" value="CheY-like"/>
    <property type="match status" value="1"/>
</dbReference>
<dbReference type="InterPro" id="IPR011006">
    <property type="entry name" value="CheY-like_superfamily"/>
</dbReference>
<feature type="domain" description="Histidine kinase" evidence="6">
    <location>
        <begin position="234"/>
        <end position="464"/>
    </location>
</feature>
<feature type="coiled-coil region" evidence="5">
    <location>
        <begin position="159"/>
        <end position="211"/>
    </location>
</feature>
<dbReference type="PROSITE" id="PS50110">
    <property type="entry name" value="RESPONSE_REGULATORY"/>
    <property type="match status" value="1"/>
</dbReference>
<dbReference type="InterPro" id="IPR005467">
    <property type="entry name" value="His_kinase_dom"/>
</dbReference>
<protein>
    <recommendedName>
        <fullName evidence="2">histidine kinase</fullName>
        <ecNumber evidence="2">2.7.13.3</ecNumber>
    </recommendedName>
</protein>
<sequence length="606" mass="65064">MLSGNHVVELVNELSDVRRRSTAAAALAQYWGAEMLLILIQDPEVGALRPAPGFPQTLPGGTTWRHFLASCRAPGEFKGEIAYPDRATLKPVHAFIGQDGTVLALIGGSSKVTVSYLDGAAFPLLGALLRTESSREAALGVAAAAGDATKRAVALAKALDGARAEIETKATELQHALAEAARLNEDLRHLNETLEERVAQRTRELELEVAERRKAEAALVQAQKMEAVGQLTGGIAHDFNNLLTIVIGGLDTIGRHLGSLPPSSVTSRIERAKDMALDGARRGATLTHRLLAFSRRQPLDPKPLDANALVAGMSELLRRSLGEWVALETVLAGGLWRTKVDPNQLESALLNLAVNARDAMPDGGKLTIETANAYLDEAYAAQAAEKVSPGQYVLIAVADTGTGMDKATLGKVFEPFFTTKEVGKGTGLGLSQVYGFVRQSEGHVQIYSEVGEGTTVKVYLPRFIGTATHSAESLEKSSAVPSGFGETILVVEDQSDLRQFTTESLRELGYRVLEASDGRTALGIFEQHPEIDLLFTDVVLTGGMNGRVLADEVLRRRPNLKVLFTTGYTSNAIVHHGRLDPGVHLIGKPYTYAELASKVRRMCDGD</sequence>
<dbReference type="InterPro" id="IPR003594">
    <property type="entry name" value="HATPase_dom"/>
</dbReference>
<dbReference type="SUPFAM" id="SSF55874">
    <property type="entry name" value="ATPase domain of HSP90 chaperone/DNA topoisomerase II/histidine kinase"/>
    <property type="match status" value="1"/>
</dbReference>
<evidence type="ECO:0000256" key="1">
    <source>
        <dbReference type="ARBA" id="ARBA00000085"/>
    </source>
</evidence>
<dbReference type="InterPro" id="IPR004358">
    <property type="entry name" value="Sig_transdc_His_kin-like_C"/>
</dbReference>
<gene>
    <name evidence="8" type="ORF">MicloDRAFT_00027550</name>
</gene>
<evidence type="ECO:0000256" key="3">
    <source>
        <dbReference type="ARBA" id="ARBA00022553"/>
    </source>
</evidence>
<dbReference type="InterPro" id="IPR036097">
    <property type="entry name" value="HisK_dim/P_sf"/>
</dbReference>
<dbReference type="Gene3D" id="3.30.565.10">
    <property type="entry name" value="Histidine kinase-like ATPase, C-terminal domain"/>
    <property type="match status" value="1"/>
</dbReference>
<name>I4YXC5_9HYPH</name>
<keyword evidence="8" id="KW-0418">Kinase</keyword>
<organism evidence="8 9">
    <name type="scientific">Microvirga lotononidis</name>
    <dbReference type="NCBI Taxonomy" id="864069"/>
    <lineage>
        <taxon>Bacteria</taxon>
        <taxon>Pseudomonadati</taxon>
        <taxon>Pseudomonadota</taxon>
        <taxon>Alphaproteobacteria</taxon>
        <taxon>Hyphomicrobiales</taxon>
        <taxon>Methylobacteriaceae</taxon>
        <taxon>Microvirga</taxon>
    </lineage>
</organism>
<dbReference type="HOGENOM" id="CLU_000445_114_51_5"/>
<evidence type="ECO:0000256" key="4">
    <source>
        <dbReference type="PROSITE-ProRule" id="PRU00169"/>
    </source>
</evidence>
<dbReference type="GO" id="GO:0000155">
    <property type="term" value="F:phosphorelay sensor kinase activity"/>
    <property type="evidence" value="ECO:0007669"/>
    <property type="project" value="InterPro"/>
</dbReference>
<dbReference type="CDD" id="cd18161">
    <property type="entry name" value="REC_hyHK_blue-like"/>
    <property type="match status" value="1"/>
</dbReference>
<evidence type="ECO:0000313" key="9">
    <source>
        <dbReference type="Proteomes" id="UP000003947"/>
    </source>
</evidence>
<dbReference type="PRINTS" id="PR00344">
    <property type="entry name" value="BCTRLSENSOR"/>
</dbReference>
<comment type="catalytic activity">
    <reaction evidence="1">
        <text>ATP + protein L-histidine = ADP + protein N-phospho-L-histidine.</text>
        <dbReference type="EC" id="2.7.13.3"/>
    </reaction>
</comment>
<dbReference type="STRING" id="864069.MicloDRAFT_00027550"/>
<dbReference type="Pfam" id="PF02518">
    <property type="entry name" value="HATPase_c"/>
    <property type="match status" value="1"/>
</dbReference>
<dbReference type="Proteomes" id="UP000003947">
    <property type="component" value="Unassembled WGS sequence"/>
</dbReference>